<organism evidence="6 7">
    <name type="scientific">Kwoniella newhampshirensis</name>
    <dbReference type="NCBI Taxonomy" id="1651941"/>
    <lineage>
        <taxon>Eukaryota</taxon>
        <taxon>Fungi</taxon>
        <taxon>Dikarya</taxon>
        <taxon>Basidiomycota</taxon>
        <taxon>Agaricomycotina</taxon>
        <taxon>Tremellomycetes</taxon>
        <taxon>Tremellales</taxon>
        <taxon>Cryptococcaceae</taxon>
        <taxon>Kwoniella</taxon>
    </lineage>
</organism>
<keyword evidence="3" id="KW-0539">Nucleus</keyword>
<dbReference type="InterPro" id="IPR050613">
    <property type="entry name" value="Sec_Metabolite_Reg"/>
</dbReference>
<dbReference type="RefSeq" id="XP_066803121.1">
    <property type="nucleotide sequence ID" value="XM_066946729.1"/>
</dbReference>
<evidence type="ECO:0000313" key="7">
    <source>
        <dbReference type="Proteomes" id="UP001388673"/>
    </source>
</evidence>
<accession>A0AAW0Z1D8</accession>
<keyword evidence="2" id="KW-0479">Metal-binding</keyword>
<dbReference type="SUPFAM" id="SSF57701">
    <property type="entry name" value="Zn2/Cys6 DNA-binding domain"/>
    <property type="match status" value="1"/>
</dbReference>
<feature type="compositionally biased region" description="Polar residues" evidence="4">
    <location>
        <begin position="202"/>
        <end position="211"/>
    </location>
</feature>
<evidence type="ECO:0000256" key="3">
    <source>
        <dbReference type="ARBA" id="ARBA00023242"/>
    </source>
</evidence>
<name>A0AAW0Z1D8_9TREE</name>
<protein>
    <recommendedName>
        <fullName evidence="5">Zn(2)-C6 fungal-type domain-containing protein</fullName>
    </recommendedName>
</protein>
<dbReference type="EMBL" id="JBCAWK010000006">
    <property type="protein sequence ID" value="KAK8854883.1"/>
    <property type="molecule type" value="Genomic_DNA"/>
</dbReference>
<comment type="caution">
    <text evidence="6">The sequence shown here is derived from an EMBL/GenBank/DDBJ whole genome shotgun (WGS) entry which is preliminary data.</text>
</comment>
<evidence type="ECO:0000256" key="1">
    <source>
        <dbReference type="ARBA" id="ARBA00004123"/>
    </source>
</evidence>
<dbReference type="Pfam" id="PF00172">
    <property type="entry name" value="Zn_clus"/>
    <property type="match status" value="1"/>
</dbReference>
<feature type="domain" description="Zn(2)-C6 fungal-type" evidence="5">
    <location>
        <begin position="96"/>
        <end position="126"/>
    </location>
</feature>
<dbReference type="CDD" id="cd12148">
    <property type="entry name" value="fungal_TF_MHR"/>
    <property type="match status" value="1"/>
</dbReference>
<dbReference type="Proteomes" id="UP001388673">
    <property type="component" value="Unassembled WGS sequence"/>
</dbReference>
<dbReference type="Pfam" id="PF04082">
    <property type="entry name" value="Fungal_trans"/>
    <property type="match status" value="1"/>
</dbReference>
<feature type="compositionally biased region" description="Low complexity" evidence="4">
    <location>
        <begin position="238"/>
        <end position="247"/>
    </location>
</feature>
<proteinExistence type="predicted"/>
<dbReference type="InterPro" id="IPR036864">
    <property type="entry name" value="Zn2-C6_fun-type_DNA-bd_sf"/>
</dbReference>
<dbReference type="AlphaFoldDB" id="A0AAW0Z1D8"/>
<reference evidence="6 7" key="1">
    <citation type="journal article" date="2024" name="bioRxiv">
        <title>Comparative genomics of Cryptococcus and Kwoniella reveals pathogenesis evolution and contrasting karyotype dynamics via intercentromeric recombination or chromosome fusion.</title>
        <authorList>
            <person name="Coelho M.A."/>
            <person name="David-Palma M."/>
            <person name="Shea T."/>
            <person name="Bowers K."/>
            <person name="McGinley-Smith S."/>
            <person name="Mohammad A.W."/>
            <person name="Gnirke A."/>
            <person name="Yurkov A.M."/>
            <person name="Nowrousian M."/>
            <person name="Sun S."/>
            <person name="Cuomo C.A."/>
            <person name="Heitman J."/>
        </authorList>
    </citation>
    <scope>NUCLEOTIDE SEQUENCE [LARGE SCALE GENOMIC DNA]</scope>
    <source>
        <strain evidence="6 7">CBS 13917</strain>
    </source>
</reference>
<feature type="compositionally biased region" description="Low complexity" evidence="4">
    <location>
        <begin position="269"/>
        <end position="282"/>
    </location>
</feature>
<dbReference type="KEGG" id="kne:92180880"/>
<gene>
    <name evidence="6" type="ORF">IAR55_003622</name>
</gene>
<dbReference type="InterPro" id="IPR007219">
    <property type="entry name" value="XnlR_reg_dom"/>
</dbReference>
<feature type="compositionally biased region" description="Low complexity" evidence="4">
    <location>
        <begin position="52"/>
        <end position="63"/>
    </location>
</feature>
<dbReference type="SMART" id="SM00066">
    <property type="entry name" value="GAL4"/>
    <property type="match status" value="1"/>
</dbReference>
<feature type="compositionally biased region" description="Low complexity" evidence="4">
    <location>
        <begin position="977"/>
        <end position="994"/>
    </location>
</feature>
<dbReference type="GO" id="GO:0003677">
    <property type="term" value="F:DNA binding"/>
    <property type="evidence" value="ECO:0007669"/>
    <property type="project" value="InterPro"/>
</dbReference>
<dbReference type="Gene3D" id="4.10.240.10">
    <property type="entry name" value="Zn(2)-C6 fungal-type DNA-binding domain"/>
    <property type="match status" value="1"/>
</dbReference>
<evidence type="ECO:0000259" key="5">
    <source>
        <dbReference type="PROSITE" id="PS50048"/>
    </source>
</evidence>
<feature type="region of interest" description="Disordered" evidence="4">
    <location>
        <begin position="976"/>
        <end position="998"/>
    </location>
</feature>
<evidence type="ECO:0000313" key="6">
    <source>
        <dbReference type="EMBL" id="KAK8854883.1"/>
    </source>
</evidence>
<feature type="compositionally biased region" description="Basic and acidic residues" evidence="4">
    <location>
        <begin position="225"/>
        <end position="235"/>
    </location>
</feature>
<evidence type="ECO:0000256" key="2">
    <source>
        <dbReference type="ARBA" id="ARBA00022723"/>
    </source>
</evidence>
<dbReference type="CDD" id="cd00067">
    <property type="entry name" value="GAL4"/>
    <property type="match status" value="1"/>
</dbReference>
<dbReference type="PANTHER" id="PTHR31001">
    <property type="entry name" value="UNCHARACTERIZED TRANSCRIPTIONAL REGULATORY PROTEIN"/>
    <property type="match status" value="1"/>
</dbReference>
<dbReference type="GO" id="GO:0005634">
    <property type="term" value="C:nucleus"/>
    <property type="evidence" value="ECO:0007669"/>
    <property type="project" value="UniProtKB-SubCell"/>
</dbReference>
<dbReference type="PANTHER" id="PTHR31001:SF87">
    <property type="entry name" value="COL-21"/>
    <property type="match status" value="1"/>
</dbReference>
<keyword evidence="7" id="KW-1185">Reference proteome</keyword>
<dbReference type="SMART" id="SM00906">
    <property type="entry name" value="Fungal_trans"/>
    <property type="match status" value="1"/>
</dbReference>
<dbReference type="GO" id="GO:0000981">
    <property type="term" value="F:DNA-binding transcription factor activity, RNA polymerase II-specific"/>
    <property type="evidence" value="ECO:0007669"/>
    <property type="project" value="InterPro"/>
</dbReference>
<dbReference type="InterPro" id="IPR001138">
    <property type="entry name" value="Zn2Cys6_DnaBD"/>
</dbReference>
<sequence>MTDGEEPNTDVSSLPLTSPPPLPCTSTAHGEPLESSTPEPLQVKWSPGIGMSADNPSSSDADPQTVGLNNPASSPSTVIYTYPDMGKRRRGRLPTACHECNRRKQKCDGNVPCNNCLKRGPELCEYTPVSALATFELEPEGSSESQKPKRKRGGKGARASEGSIGTLRPSSPRSGWAGVNGEGEVAQPGDPGDLNSIAHFTGFTTAPSQPGENRYILNTPIHPTSSERNRQDTIGDRSSSSLTSPPSNANPGRFWRAHADIQVDTEQPSMRSKGSGSSSESEQLMEENEAYGVGSMRTLRGPRGNEEGEKTFFGTSHFGPQLAAKVIRSTPAFPHSDVRHGPLYGTTRIDNTKSYTLESQTRELLSHVPPREECDLYVRRFFERFNVHNDIVYEPDFNSSYDKLWQLINGQTRYDLDLRQLALLLIILAFGVLLDHDPSDEQRRGDKLKTIGLTELQVTAVSGMMHDLENQSLSLKDREEKSTKWSWAARRALSESASFFGESIDTIRAGILMAHYLNVCRRVEEAWTAIGTAIRAAQAQGLHVDGKSWKGMSPKEAELRRRLWAHLYIVDRSISLFLGRPVCIQDGHFTTRESSNLHDEELDRPPTPRSLTIPTKSTFLILHFRLARIISSVQLTCFNLNPRRYADVQYCEELFLEFKQNLPPHFRLDNEGTDLSLDKDGNYKWLVAQRQTLNSKFHLARISLHRPYLLRSFGRGKDNGKNPYEGSREALVQSALADLRLRISLNELDPLDRFKWTTVASGFNPATIVGILCFLGYQDERFRPGELRSVLQAYIKLEEKTVRRDETLETELRVLRLMEGKALAREASDAREELSKSSVLMSARAEYAQSRAEPVTGSSTNHSHALNVPMMAIRGYDSQPTLSQQVITQSQHGFSMYHGPRVHTSHPHLDDGSSDMAPTRQEITQGSQSYQLTGHVRPHHLRRQTVSAPFHGPANLSLNTFAEVSPSQDWSFPNVNTTMQSASTSSSHQSPSTTLRNPDAPIMSETLSSSMDVVTEISGATAASVAGSQEWAVPSDWDPTASGLPDSNDTLGWIALFETNWHSTDLDPIGPAVVGSDGVWRTAYENGRSGV</sequence>
<comment type="subcellular location">
    <subcellularLocation>
        <location evidence="1">Nucleus</location>
    </subcellularLocation>
</comment>
<dbReference type="GO" id="GO:0006351">
    <property type="term" value="P:DNA-templated transcription"/>
    <property type="evidence" value="ECO:0007669"/>
    <property type="project" value="InterPro"/>
</dbReference>
<dbReference type="GO" id="GO:0008270">
    <property type="term" value="F:zinc ion binding"/>
    <property type="evidence" value="ECO:0007669"/>
    <property type="project" value="InterPro"/>
</dbReference>
<feature type="region of interest" description="Disordered" evidence="4">
    <location>
        <begin position="136"/>
        <end position="307"/>
    </location>
</feature>
<evidence type="ECO:0000256" key="4">
    <source>
        <dbReference type="SAM" id="MobiDB-lite"/>
    </source>
</evidence>
<dbReference type="GeneID" id="92180880"/>
<feature type="region of interest" description="Disordered" evidence="4">
    <location>
        <begin position="1"/>
        <end position="91"/>
    </location>
</feature>
<dbReference type="PROSITE" id="PS50048">
    <property type="entry name" value="ZN2_CY6_FUNGAL_2"/>
    <property type="match status" value="1"/>
</dbReference>
<feature type="compositionally biased region" description="Polar residues" evidence="4">
    <location>
        <begin position="66"/>
        <end position="79"/>
    </location>
</feature>